<organism evidence="1 2">
    <name type="scientific">Cucumis melo var. makuwa</name>
    <name type="common">Oriental melon</name>
    <dbReference type="NCBI Taxonomy" id="1194695"/>
    <lineage>
        <taxon>Eukaryota</taxon>
        <taxon>Viridiplantae</taxon>
        <taxon>Streptophyta</taxon>
        <taxon>Embryophyta</taxon>
        <taxon>Tracheophyta</taxon>
        <taxon>Spermatophyta</taxon>
        <taxon>Magnoliopsida</taxon>
        <taxon>eudicotyledons</taxon>
        <taxon>Gunneridae</taxon>
        <taxon>Pentapetalae</taxon>
        <taxon>rosids</taxon>
        <taxon>fabids</taxon>
        <taxon>Cucurbitales</taxon>
        <taxon>Cucurbitaceae</taxon>
        <taxon>Benincaseae</taxon>
        <taxon>Cucumis</taxon>
    </lineage>
</organism>
<dbReference type="GO" id="GO:0006508">
    <property type="term" value="P:proteolysis"/>
    <property type="evidence" value="ECO:0007669"/>
    <property type="project" value="UniProtKB-KW"/>
</dbReference>
<evidence type="ECO:0000313" key="1">
    <source>
        <dbReference type="EMBL" id="TYK01503.1"/>
    </source>
</evidence>
<proteinExistence type="predicted"/>
<dbReference type="PANTHER" id="PTHR46366:SF1">
    <property type="entry name" value="PDZ DOMAIN-CONTAINING PROTEIN C1685.05"/>
    <property type="match status" value="1"/>
</dbReference>
<reference evidence="1 2" key="1">
    <citation type="submission" date="2019-08" db="EMBL/GenBank/DDBJ databases">
        <title>Draft genome sequences of two oriental melons (Cucumis melo L. var makuwa).</title>
        <authorList>
            <person name="Kwon S.-Y."/>
        </authorList>
    </citation>
    <scope>NUCLEOTIDE SEQUENCE [LARGE SCALE GENOMIC DNA]</scope>
    <source>
        <strain evidence="2">cv. Chang Bougi</strain>
        <tissue evidence="1">Leaf</tissue>
    </source>
</reference>
<keyword evidence="1" id="KW-0378">Hydrolase</keyword>
<dbReference type="AlphaFoldDB" id="A0A5D3BP75"/>
<sequence>MSTIFMLPLPVHDFGFFRYDPGAIQFLNYEEIPLAAEAAYVGLEIRVVGNDSGEKDAIDELLLNSPIEHFFQKQANIDRGWLKVSKFQAKSGWILSLRLVALFRRTLHCKSLLQKNQQGWWSFCKMLIKFVEKMNYTNWFSGNSSKTSPQFSVNRPSYVEMVKSRSSSIPEARPRKKDPSSFSIKKKSIKFLTILPPRTQAMAN</sequence>
<dbReference type="GO" id="GO:0008233">
    <property type="term" value="F:peptidase activity"/>
    <property type="evidence" value="ECO:0007669"/>
    <property type="project" value="UniProtKB-KW"/>
</dbReference>
<keyword evidence="1" id="KW-0645">Protease</keyword>
<dbReference type="Proteomes" id="UP000321947">
    <property type="component" value="Unassembled WGS sequence"/>
</dbReference>
<gene>
    <name evidence="1" type="ORF">E5676_scaffold451G00600</name>
</gene>
<evidence type="ECO:0000313" key="2">
    <source>
        <dbReference type="Proteomes" id="UP000321947"/>
    </source>
</evidence>
<protein>
    <submittedName>
        <fullName evidence="1">Protease Do-like 7 isoform X1</fullName>
    </submittedName>
</protein>
<comment type="caution">
    <text evidence="1">The sequence shown here is derived from an EMBL/GenBank/DDBJ whole genome shotgun (WGS) entry which is preliminary data.</text>
</comment>
<dbReference type="EMBL" id="SSTD01016175">
    <property type="protein sequence ID" value="TYK01503.1"/>
    <property type="molecule type" value="Genomic_DNA"/>
</dbReference>
<dbReference type="PANTHER" id="PTHR46366">
    <property type="entry name" value="PRO-APOPTOTIC SERINE PROTEASE NMA111"/>
    <property type="match status" value="1"/>
</dbReference>
<name>A0A5D3BP75_CUCMM</name>
<accession>A0A5D3BP75</accession>